<dbReference type="Proteomes" id="UP000076852">
    <property type="component" value="Chromosome 1"/>
</dbReference>
<dbReference type="AlphaFoldDB" id="A0A160FKU8"/>
<reference evidence="1 2" key="1">
    <citation type="journal article" date="2016" name="Gene">
        <title>PacBio SMRT assembly of a complex multi-replicon genome reveals chlorocatechol degradative operon in a region of genome plasticity.</title>
        <authorList>
            <person name="Ricker N."/>
            <person name="Shen S.Y."/>
            <person name="Goordial J."/>
            <person name="Jin S."/>
            <person name="Fulthorpe R.R."/>
        </authorList>
    </citation>
    <scope>NUCLEOTIDE SEQUENCE [LARGE SCALE GENOMIC DNA]</scope>
    <source>
        <strain evidence="1 2">OLGA172</strain>
    </source>
</reference>
<proteinExistence type="predicted"/>
<name>A0A160FKU8_9BURK</name>
<evidence type="ECO:0000313" key="2">
    <source>
        <dbReference type="Proteomes" id="UP000076852"/>
    </source>
</evidence>
<dbReference type="KEGG" id="buz:AYM40_12550"/>
<gene>
    <name evidence="1" type="ORF">AYM40_12550</name>
</gene>
<keyword evidence="2" id="KW-1185">Reference proteome</keyword>
<sequence length="62" mass="6901">MAAAVRGDQFDASLRKLFIERITVIGKIPNNSSGLSRRGVFIECSFDKGNFMWASRGRVHGE</sequence>
<organism evidence="1 2">
    <name type="scientific">Paraburkholderia phytofirmans OLGA172</name>
    <dbReference type="NCBI Taxonomy" id="1417228"/>
    <lineage>
        <taxon>Bacteria</taxon>
        <taxon>Pseudomonadati</taxon>
        <taxon>Pseudomonadota</taxon>
        <taxon>Betaproteobacteria</taxon>
        <taxon>Burkholderiales</taxon>
        <taxon>Burkholderiaceae</taxon>
        <taxon>Paraburkholderia</taxon>
    </lineage>
</organism>
<evidence type="ECO:0000313" key="1">
    <source>
        <dbReference type="EMBL" id="ANB73100.1"/>
    </source>
</evidence>
<protein>
    <submittedName>
        <fullName evidence="1">Uncharacterized protein</fullName>
    </submittedName>
</protein>
<accession>A0A160FKU8</accession>
<dbReference type="EMBL" id="CP014578">
    <property type="protein sequence ID" value="ANB73100.1"/>
    <property type="molecule type" value="Genomic_DNA"/>
</dbReference>